<dbReference type="EMBL" id="ASSJ01000081">
    <property type="protein sequence ID" value="ERN40068.1"/>
    <property type="molecule type" value="Genomic_DNA"/>
</dbReference>
<comment type="caution">
    <text evidence="1">The sequence shown here is derived from an EMBL/GenBank/DDBJ whole genome shotgun (WGS) entry which is preliminary data.</text>
</comment>
<gene>
    <name evidence="1" type="ORF">KR51_00033480</name>
</gene>
<sequence>MDRYFSPEMLEPASRLILFIQTIYWPFANLCAHSPLTIGYSEELRDCGVTAAEGFFLPCQPKV</sequence>
<evidence type="ECO:0000313" key="1">
    <source>
        <dbReference type="EMBL" id="ERN40068.1"/>
    </source>
</evidence>
<dbReference type="AlphaFoldDB" id="U5D5Z0"/>
<dbReference type="Proteomes" id="UP000016960">
    <property type="component" value="Unassembled WGS sequence"/>
</dbReference>
<dbReference type="InParanoid" id="U5D5Z0"/>
<proteinExistence type="predicted"/>
<organism evidence="1 2">
    <name type="scientific">Rubidibacter lacunae KORDI 51-2</name>
    <dbReference type="NCBI Taxonomy" id="582515"/>
    <lineage>
        <taxon>Bacteria</taxon>
        <taxon>Bacillati</taxon>
        <taxon>Cyanobacteriota</taxon>
        <taxon>Cyanophyceae</taxon>
        <taxon>Oscillatoriophycideae</taxon>
        <taxon>Chroococcales</taxon>
        <taxon>Aphanothecaceae</taxon>
        <taxon>Rubidibacter</taxon>
    </lineage>
</organism>
<keyword evidence="2" id="KW-1185">Reference proteome</keyword>
<evidence type="ECO:0000313" key="2">
    <source>
        <dbReference type="Proteomes" id="UP000016960"/>
    </source>
</evidence>
<protein>
    <submittedName>
        <fullName evidence="1">Uncharacterized protein</fullName>
    </submittedName>
</protein>
<reference evidence="1 2" key="1">
    <citation type="submission" date="2013-05" db="EMBL/GenBank/DDBJ databases">
        <title>Draft genome sequence of Rubidibacter lacunae KORDI 51-2.</title>
        <authorList>
            <person name="Choi D.H."/>
            <person name="Noh J.H."/>
            <person name="Kwon K.-K."/>
            <person name="Lee J.-H."/>
            <person name="Ryu J.-Y."/>
        </authorList>
    </citation>
    <scope>NUCLEOTIDE SEQUENCE [LARGE SCALE GENOMIC DNA]</scope>
    <source>
        <strain evidence="1 2">KORDI 51-2</strain>
    </source>
</reference>
<name>U5D5Z0_9CHRO</name>
<accession>U5D5Z0</accession>